<dbReference type="SMART" id="SM00862">
    <property type="entry name" value="Trans_reg_C"/>
    <property type="match status" value="1"/>
</dbReference>
<dbReference type="InterPro" id="IPR001867">
    <property type="entry name" value="OmpR/PhoB-type_DNA-bd"/>
</dbReference>
<evidence type="ECO:0000256" key="4">
    <source>
        <dbReference type="ARBA" id="ARBA00023125"/>
    </source>
</evidence>
<dbReference type="SUPFAM" id="SSF52172">
    <property type="entry name" value="CheY-like"/>
    <property type="match status" value="1"/>
</dbReference>
<dbReference type="GO" id="GO:0000976">
    <property type="term" value="F:transcription cis-regulatory region binding"/>
    <property type="evidence" value="ECO:0007669"/>
    <property type="project" value="TreeGrafter"/>
</dbReference>
<evidence type="ECO:0000256" key="7">
    <source>
        <dbReference type="PROSITE-ProRule" id="PRU01091"/>
    </source>
</evidence>
<dbReference type="InterPro" id="IPR016032">
    <property type="entry name" value="Sig_transdc_resp-reg_C-effctor"/>
</dbReference>
<dbReference type="PANTHER" id="PTHR48111:SF1">
    <property type="entry name" value="TWO-COMPONENT RESPONSE REGULATOR ORR33"/>
    <property type="match status" value="1"/>
</dbReference>
<sequence length="235" mass="26322">MTKILVIEDEIVVGEMISMYLTDEGFEVLRVETGRAGQEALSSFQPDAVLLDLVLPDIDGTDWCAAARRLSEVPILVISTKSKVVERIEALDAGADDYLCKPFSMQELKARIGAAVRRTKPTAIASGPDGPPPPEPAEPPSAIRMDLHKRQIFVDETPIETTFTEFELMKLFFEFPGRVFSRDELINTVRGIDSYVNDRAIDVHITNLRRKFEANPKEPRYLKTVWGVGYKLLLG</sequence>
<feature type="DNA-binding region" description="OmpR/PhoB-type" evidence="7">
    <location>
        <begin position="133"/>
        <end position="234"/>
    </location>
</feature>
<dbReference type="Pfam" id="PF00072">
    <property type="entry name" value="Response_reg"/>
    <property type="match status" value="1"/>
</dbReference>
<reference evidence="10 11" key="1">
    <citation type="submission" date="2020-08" db="EMBL/GenBank/DDBJ databases">
        <title>Cohnella phylogeny.</title>
        <authorList>
            <person name="Dunlap C."/>
        </authorList>
    </citation>
    <scope>NUCLEOTIDE SEQUENCE [LARGE SCALE GENOMIC DNA]</scope>
    <source>
        <strain evidence="10 11">DSM 28246</strain>
    </source>
</reference>
<dbReference type="PANTHER" id="PTHR48111">
    <property type="entry name" value="REGULATOR OF RPOS"/>
    <property type="match status" value="1"/>
</dbReference>
<proteinExistence type="predicted"/>
<evidence type="ECO:0000313" key="10">
    <source>
        <dbReference type="EMBL" id="MBB6671147.1"/>
    </source>
</evidence>
<dbReference type="PROSITE" id="PS50110">
    <property type="entry name" value="RESPONSE_REGULATORY"/>
    <property type="match status" value="1"/>
</dbReference>
<dbReference type="Gene3D" id="3.40.50.2300">
    <property type="match status" value="1"/>
</dbReference>
<dbReference type="SUPFAM" id="SSF46894">
    <property type="entry name" value="C-terminal effector domain of the bipartite response regulators"/>
    <property type="match status" value="1"/>
</dbReference>
<keyword evidence="3" id="KW-0805">Transcription regulation</keyword>
<dbReference type="EMBL" id="JACJVP010000017">
    <property type="protein sequence ID" value="MBB6671147.1"/>
    <property type="molecule type" value="Genomic_DNA"/>
</dbReference>
<accession>A0A7X0RP80</accession>
<keyword evidence="2" id="KW-0902">Two-component regulatory system</keyword>
<dbReference type="CDD" id="cd00383">
    <property type="entry name" value="trans_reg_C"/>
    <property type="match status" value="1"/>
</dbReference>
<evidence type="ECO:0000256" key="6">
    <source>
        <dbReference type="PROSITE-ProRule" id="PRU00169"/>
    </source>
</evidence>
<evidence type="ECO:0000313" key="11">
    <source>
        <dbReference type="Proteomes" id="UP000547209"/>
    </source>
</evidence>
<evidence type="ECO:0000259" key="9">
    <source>
        <dbReference type="PROSITE" id="PS51755"/>
    </source>
</evidence>
<dbReference type="Gene3D" id="6.10.250.690">
    <property type="match status" value="1"/>
</dbReference>
<dbReference type="GO" id="GO:0005829">
    <property type="term" value="C:cytosol"/>
    <property type="evidence" value="ECO:0007669"/>
    <property type="project" value="TreeGrafter"/>
</dbReference>
<dbReference type="InterPro" id="IPR036388">
    <property type="entry name" value="WH-like_DNA-bd_sf"/>
</dbReference>
<dbReference type="PROSITE" id="PS51755">
    <property type="entry name" value="OMPR_PHOB"/>
    <property type="match status" value="1"/>
</dbReference>
<dbReference type="InterPro" id="IPR001789">
    <property type="entry name" value="Sig_transdc_resp-reg_receiver"/>
</dbReference>
<dbReference type="InterPro" id="IPR039420">
    <property type="entry name" value="WalR-like"/>
</dbReference>
<keyword evidence="4 7" id="KW-0238">DNA-binding</keyword>
<dbReference type="InterPro" id="IPR011006">
    <property type="entry name" value="CheY-like_superfamily"/>
</dbReference>
<dbReference type="GO" id="GO:0032993">
    <property type="term" value="C:protein-DNA complex"/>
    <property type="evidence" value="ECO:0007669"/>
    <property type="project" value="TreeGrafter"/>
</dbReference>
<keyword evidence="11" id="KW-1185">Reference proteome</keyword>
<keyword evidence="5" id="KW-0804">Transcription</keyword>
<dbReference type="AlphaFoldDB" id="A0A7X0RP80"/>
<dbReference type="Proteomes" id="UP000547209">
    <property type="component" value="Unassembled WGS sequence"/>
</dbReference>
<dbReference type="GO" id="GO:0006355">
    <property type="term" value="P:regulation of DNA-templated transcription"/>
    <property type="evidence" value="ECO:0007669"/>
    <property type="project" value="InterPro"/>
</dbReference>
<dbReference type="Pfam" id="PF00486">
    <property type="entry name" value="Trans_reg_C"/>
    <property type="match status" value="1"/>
</dbReference>
<evidence type="ECO:0000256" key="5">
    <source>
        <dbReference type="ARBA" id="ARBA00023163"/>
    </source>
</evidence>
<name>A0A7X0RP80_9BACL</name>
<evidence type="ECO:0000256" key="3">
    <source>
        <dbReference type="ARBA" id="ARBA00023015"/>
    </source>
</evidence>
<dbReference type="Gene3D" id="1.10.10.10">
    <property type="entry name" value="Winged helix-like DNA-binding domain superfamily/Winged helix DNA-binding domain"/>
    <property type="match status" value="1"/>
</dbReference>
<feature type="modified residue" description="4-aspartylphosphate" evidence="6">
    <location>
        <position position="52"/>
    </location>
</feature>
<protein>
    <submittedName>
        <fullName evidence="10">Response regulator transcription factor</fullName>
    </submittedName>
</protein>
<dbReference type="RefSeq" id="WP_185142632.1">
    <property type="nucleotide sequence ID" value="NZ_JACJVP010000017.1"/>
</dbReference>
<keyword evidence="1 6" id="KW-0597">Phosphoprotein</keyword>
<evidence type="ECO:0000256" key="1">
    <source>
        <dbReference type="ARBA" id="ARBA00022553"/>
    </source>
</evidence>
<organism evidence="10 11">
    <name type="scientific">Cohnella nanjingensis</name>
    <dbReference type="NCBI Taxonomy" id="1387779"/>
    <lineage>
        <taxon>Bacteria</taxon>
        <taxon>Bacillati</taxon>
        <taxon>Bacillota</taxon>
        <taxon>Bacilli</taxon>
        <taxon>Bacillales</taxon>
        <taxon>Paenibacillaceae</taxon>
        <taxon>Cohnella</taxon>
    </lineage>
</organism>
<comment type="caution">
    <text evidence="10">The sequence shown here is derived from an EMBL/GenBank/DDBJ whole genome shotgun (WGS) entry which is preliminary data.</text>
</comment>
<gene>
    <name evidence="10" type="ORF">H7C19_10650</name>
</gene>
<feature type="domain" description="Response regulatory" evidence="8">
    <location>
        <begin position="3"/>
        <end position="116"/>
    </location>
</feature>
<evidence type="ECO:0000256" key="2">
    <source>
        <dbReference type="ARBA" id="ARBA00023012"/>
    </source>
</evidence>
<dbReference type="SMART" id="SM00448">
    <property type="entry name" value="REC"/>
    <property type="match status" value="1"/>
</dbReference>
<feature type="domain" description="OmpR/PhoB-type" evidence="9">
    <location>
        <begin position="133"/>
        <end position="234"/>
    </location>
</feature>
<dbReference type="GO" id="GO:0000156">
    <property type="term" value="F:phosphorelay response regulator activity"/>
    <property type="evidence" value="ECO:0007669"/>
    <property type="project" value="TreeGrafter"/>
</dbReference>
<evidence type="ECO:0000259" key="8">
    <source>
        <dbReference type="PROSITE" id="PS50110"/>
    </source>
</evidence>